<feature type="domain" description="Glycosyltransferase 2-like" evidence="4">
    <location>
        <begin position="44"/>
        <end position="200"/>
    </location>
</feature>
<evidence type="ECO:0000313" key="6">
    <source>
        <dbReference type="Proteomes" id="UP000825123"/>
    </source>
</evidence>
<dbReference type="Pfam" id="PF00535">
    <property type="entry name" value="Glycos_transf_2"/>
    <property type="match status" value="1"/>
</dbReference>
<gene>
    <name evidence="5" type="ORF">KN1_03390</name>
</gene>
<dbReference type="EMBL" id="AP024597">
    <property type="protein sequence ID" value="BCU69042.1"/>
    <property type="molecule type" value="Genomic_DNA"/>
</dbReference>
<evidence type="ECO:0000259" key="4">
    <source>
        <dbReference type="Pfam" id="PF00535"/>
    </source>
</evidence>
<dbReference type="Gene3D" id="3.90.550.10">
    <property type="entry name" value="Spore Coat Polysaccharide Biosynthesis Protein SpsA, Chain A"/>
    <property type="match status" value="1"/>
</dbReference>
<dbReference type="KEGG" id="csty:KN1_03390"/>
<keyword evidence="3" id="KW-0472">Membrane</keyword>
<name>A0A8D5U4D9_9CREN</name>
<keyword evidence="2 5" id="KW-0808">Transferase</keyword>
<proteinExistence type="predicted"/>
<reference evidence="5 6" key="1">
    <citation type="submission" date="2021-04" db="EMBL/GenBank/DDBJ databases">
        <title>Complete genome sequence of Stygiolobus sp. KN-1.</title>
        <authorList>
            <person name="Nakamura K."/>
            <person name="Sakai H."/>
            <person name="Kurosawa N."/>
        </authorList>
    </citation>
    <scope>NUCLEOTIDE SEQUENCE [LARGE SCALE GENOMIC DNA]</scope>
    <source>
        <strain evidence="5 6">KN-1</strain>
    </source>
</reference>
<dbReference type="InterPro" id="IPR029044">
    <property type="entry name" value="Nucleotide-diphossugar_trans"/>
</dbReference>
<organism evidence="5 6">
    <name type="scientific">Stygiolobus caldivivus</name>
    <dbReference type="NCBI Taxonomy" id="2824673"/>
    <lineage>
        <taxon>Archaea</taxon>
        <taxon>Thermoproteota</taxon>
        <taxon>Thermoprotei</taxon>
        <taxon>Sulfolobales</taxon>
        <taxon>Sulfolobaceae</taxon>
        <taxon>Stygiolobus</taxon>
    </lineage>
</organism>
<keyword evidence="3" id="KW-1133">Transmembrane helix</keyword>
<dbReference type="GeneID" id="66162091"/>
<keyword evidence="3" id="KW-0812">Transmembrane</keyword>
<dbReference type="SUPFAM" id="SSF53448">
    <property type="entry name" value="Nucleotide-diphospho-sugar transferases"/>
    <property type="match status" value="1"/>
</dbReference>
<dbReference type="PANTHER" id="PTHR43630">
    <property type="entry name" value="POLY-BETA-1,6-N-ACETYL-D-GLUCOSAMINE SYNTHASE"/>
    <property type="match status" value="1"/>
</dbReference>
<evidence type="ECO:0000256" key="1">
    <source>
        <dbReference type="ARBA" id="ARBA00022676"/>
    </source>
</evidence>
<accession>A0A8D5U4D9</accession>
<dbReference type="RefSeq" id="WP_221289105.1">
    <property type="nucleotide sequence ID" value="NZ_AP024597.1"/>
</dbReference>
<evidence type="ECO:0000256" key="3">
    <source>
        <dbReference type="SAM" id="Phobius"/>
    </source>
</evidence>
<feature type="transmembrane region" description="Helical" evidence="3">
    <location>
        <begin position="290"/>
        <end position="320"/>
    </location>
</feature>
<keyword evidence="1" id="KW-0328">Glycosyltransferase</keyword>
<evidence type="ECO:0000256" key="2">
    <source>
        <dbReference type="ARBA" id="ARBA00022679"/>
    </source>
</evidence>
<dbReference type="Proteomes" id="UP000825123">
    <property type="component" value="Chromosome"/>
</dbReference>
<dbReference type="GO" id="GO:0016757">
    <property type="term" value="F:glycosyltransferase activity"/>
    <property type="evidence" value="ECO:0007669"/>
    <property type="project" value="UniProtKB-KW"/>
</dbReference>
<dbReference type="PANTHER" id="PTHR43630:SF1">
    <property type="entry name" value="POLY-BETA-1,6-N-ACETYL-D-GLUCOSAMINE SYNTHASE"/>
    <property type="match status" value="1"/>
</dbReference>
<dbReference type="AlphaFoldDB" id="A0A8D5U4D9"/>
<dbReference type="InterPro" id="IPR001173">
    <property type="entry name" value="Glyco_trans_2-like"/>
</dbReference>
<keyword evidence="6" id="KW-1185">Reference proteome</keyword>
<evidence type="ECO:0000313" key="5">
    <source>
        <dbReference type="EMBL" id="BCU69042.1"/>
    </source>
</evidence>
<sequence>MLLEYLGLGLLAFHFAEPAYYYSYIKKHCCNLPQGDEDIHPSISVIIPTYNERDNIRRKLRNVLDNYSLDKLEIIIVDSSTDGTYEEIQKEIATLNLKNVRLIREDKRRGKIYAVREGIKSASNNIVIITDADAFWEGSVIDAVKILRGNVGAVSCIKKATTQLENNYRDFYNIIRLGESSIYSTPIFHGEFTAFRKDVLKPEEIPNAGADDSTIATLVSLKGYRAICSDKVIATEIVPKGFDYFSWKIRRGSHLIRHFIRFLGKVIKSNNAKFRKIFLEETFLHLINPWLLILGLVFIGLSNLVLFAVLIALALVGLFLPPINKLLRAWLSNQFFLILSQLYAMRGEVLAWKKQKKY</sequence>
<protein>
    <submittedName>
        <fullName evidence="5">Glycosyl transferase</fullName>
    </submittedName>
</protein>